<evidence type="ECO:0000313" key="1">
    <source>
        <dbReference type="EMBL" id="EFW12812.1"/>
    </source>
</evidence>
<dbReference type="HOGENOM" id="CLU_3432362_0_0_6"/>
<dbReference type="AlphaFoldDB" id="E9CKZ1"/>
<protein>
    <submittedName>
        <fullName evidence="1">Uncharacterized protein</fullName>
    </submittedName>
</protein>
<feature type="non-terminal residue" evidence="1">
    <location>
        <position position="1"/>
    </location>
</feature>
<proteinExistence type="predicted"/>
<name>E9CKZ1_9GAMM</name>
<gene>
    <name evidence="1" type="ORF">SSYM_0851</name>
</gene>
<dbReference type="Proteomes" id="UP000013568">
    <property type="component" value="Unassembled WGS sequence"/>
</dbReference>
<sequence length="16" mass="1827">NFEMTGILFRARSPST</sequence>
<keyword evidence="2" id="KW-1185">Reference proteome</keyword>
<accession>E9CKZ1</accession>
<organism evidence="1 2">
    <name type="scientific">Serratia symbiotica str. Tucson</name>
    <dbReference type="NCBI Taxonomy" id="914128"/>
    <lineage>
        <taxon>Bacteria</taxon>
        <taxon>Pseudomonadati</taxon>
        <taxon>Pseudomonadota</taxon>
        <taxon>Gammaproteobacteria</taxon>
        <taxon>Enterobacterales</taxon>
        <taxon>Yersiniaceae</taxon>
        <taxon>Serratia</taxon>
        <taxon>Serratia symbiotica</taxon>
    </lineage>
</organism>
<evidence type="ECO:0000313" key="2">
    <source>
        <dbReference type="Proteomes" id="UP000013568"/>
    </source>
</evidence>
<reference evidence="2" key="1">
    <citation type="journal article" date="2011" name="Genome Biol. Evol.">
        <title>Massive genomic decay in Serratia symbiotica, a recently evolved symbiont of aphids.</title>
        <authorList>
            <person name="Burke G.R."/>
            <person name="Moran N.A."/>
        </authorList>
    </citation>
    <scope>NUCLEOTIDE SEQUENCE [LARGE SCALE GENOMIC DNA]</scope>
    <source>
        <strain evidence="2">Tucson</strain>
    </source>
</reference>
<dbReference type="EMBL" id="GL636105">
    <property type="protein sequence ID" value="EFW12812.1"/>
    <property type="molecule type" value="Genomic_DNA"/>
</dbReference>